<evidence type="ECO:0000256" key="6">
    <source>
        <dbReference type="ARBA" id="ARBA00022801"/>
    </source>
</evidence>
<evidence type="ECO:0000256" key="5">
    <source>
        <dbReference type="ARBA" id="ARBA00022741"/>
    </source>
</evidence>
<dbReference type="GO" id="GO:0003724">
    <property type="term" value="F:RNA helicase activity"/>
    <property type="evidence" value="ECO:0007669"/>
    <property type="project" value="UniProtKB-EC"/>
</dbReference>
<feature type="domain" description="Helicase MOV-10-like beta-barrel" evidence="12">
    <location>
        <begin position="340"/>
        <end position="413"/>
    </location>
</feature>
<reference evidence="13" key="1">
    <citation type="journal article" date="2023" name="Insect Mol. Biol.">
        <title>Genome sequencing provides insights into the evolution of gene families encoding plant cell wall-degrading enzymes in longhorned beetles.</title>
        <authorList>
            <person name="Shin N.R."/>
            <person name="Okamura Y."/>
            <person name="Kirsch R."/>
            <person name="Pauchet Y."/>
        </authorList>
    </citation>
    <scope>NUCLEOTIDE SEQUENCE</scope>
    <source>
        <strain evidence="13">AMC_N1</strain>
    </source>
</reference>
<feature type="domain" description="DNA2/NAM7 helicase helicase" evidence="10">
    <location>
        <begin position="477"/>
        <end position="547"/>
    </location>
</feature>
<comment type="caution">
    <text evidence="13">The sequence shown here is derived from an EMBL/GenBank/DDBJ whole genome shotgun (WGS) entry which is preliminary data.</text>
</comment>
<dbReference type="InterPro" id="IPR049080">
    <property type="entry name" value="MOV-10-like_beta-barrel"/>
</dbReference>
<feature type="domain" description="DNA2/NAM7 helicase-like C-terminal" evidence="11">
    <location>
        <begin position="667"/>
        <end position="820"/>
    </location>
</feature>
<feature type="transmembrane region" description="Helical" evidence="9">
    <location>
        <begin position="251"/>
        <end position="272"/>
    </location>
</feature>
<keyword evidence="8" id="KW-0067">ATP-binding</keyword>
<dbReference type="AlphaFoldDB" id="A0AAV8YQD5"/>
<comment type="similarity">
    <text evidence="2">Belongs to the DNA2/NAM7 helicase family. SDE3 subfamily.</text>
</comment>
<dbReference type="GO" id="GO:0005524">
    <property type="term" value="F:ATP binding"/>
    <property type="evidence" value="ECO:0007669"/>
    <property type="project" value="UniProtKB-KW"/>
</dbReference>
<evidence type="ECO:0000256" key="3">
    <source>
        <dbReference type="ARBA" id="ARBA00012552"/>
    </source>
</evidence>
<accession>A0AAV8YQD5</accession>
<dbReference type="PANTHER" id="PTHR45418:SF1">
    <property type="entry name" value="CANCER_TESTIS ANTIGEN 55"/>
    <property type="match status" value="1"/>
</dbReference>
<protein>
    <recommendedName>
        <fullName evidence="3">RNA helicase</fullName>
        <ecNumber evidence="3">3.6.4.13</ecNumber>
    </recommendedName>
</protein>
<dbReference type="Pfam" id="PF13086">
    <property type="entry name" value="AAA_11"/>
    <property type="match status" value="2"/>
</dbReference>
<evidence type="ECO:0000259" key="10">
    <source>
        <dbReference type="Pfam" id="PF13086"/>
    </source>
</evidence>
<keyword evidence="7" id="KW-0347">Helicase</keyword>
<evidence type="ECO:0000259" key="12">
    <source>
        <dbReference type="Pfam" id="PF21634"/>
    </source>
</evidence>
<dbReference type="PANTHER" id="PTHR45418">
    <property type="entry name" value="CANCER/TESTIS ANTIGEN 55"/>
    <property type="match status" value="1"/>
</dbReference>
<proteinExistence type="inferred from homology"/>
<dbReference type="SUPFAM" id="SSF52540">
    <property type="entry name" value="P-loop containing nucleoside triphosphate hydrolases"/>
    <property type="match status" value="1"/>
</dbReference>
<dbReference type="InterPro" id="IPR041677">
    <property type="entry name" value="DNA2/NAM7_AAA_11"/>
</dbReference>
<evidence type="ECO:0000256" key="1">
    <source>
        <dbReference type="ARBA" id="ARBA00004496"/>
    </source>
</evidence>
<keyword evidence="9" id="KW-0812">Transmembrane</keyword>
<dbReference type="EC" id="3.6.4.13" evidence="3"/>
<keyword evidence="6" id="KW-0378">Hydrolase</keyword>
<name>A0AAV8YQD5_9CUCU</name>
<evidence type="ECO:0000256" key="9">
    <source>
        <dbReference type="SAM" id="Phobius"/>
    </source>
</evidence>
<dbReference type="InterPro" id="IPR041679">
    <property type="entry name" value="DNA2/NAM7-like_C"/>
</dbReference>
<keyword evidence="9" id="KW-0472">Membrane</keyword>
<evidence type="ECO:0000313" key="14">
    <source>
        <dbReference type="Proteomes" id="UP001162162"/>
    </source>
</evidence>
<feature type="domain" description="DNA2/NAM7 helicase helicase" evidence="10">
    <location>
        <begin position="592"/>
        <end position="660"/>
    </location>
</feature>
<dbReference type="GO" id="GO:0005737">
    <property type="term" value="C:cytoplasm"/>
    <property type="evidence" value="ECO:0007669"/>
    <property type="project" value="UniProtKB-SubCell"/>
</dbReference>
<keyword evidence="5" id="KW-0547">Nucleotide-binding</keyword>
<evidence type="ECO:0000259" key="11">
    <source>
        <dbReference type="Pfam" id="PF13087"/>
    </source>
</evidence>
<dbReference type="EMBL" id="JAPWTK010000063">
    <property type="protein sequence ID" value="KAJ8952961.1"/>
    <property type="molecule type" value="Genomic_DNA"/>
</dbReference>
<keyword evidence="14" id="KW-1185">Reference proteome</keyword>
<evidence type="ECO:0000256" key="8">
    <source>
        <dbReference type="ARBA" id="ARBA00022840"/>
    </source>
</evidence>
<organism evidence="13 14">
    <name type="scientific">Aromia moschata</name>
    <dbReference type="NCBI Taxonomy" id="1265417"/>
    <lineage>
        <taxon>Eukaryota</taxon>
        <taxon>Metazoa</taxon>
        <taxon>Ecdysozoa</taxon>
        <taxon>Arthropoda</taxon>
        <taxon>Hexapoda</taxon>
        <taxon>Insecta</taxon>
        <taxon>Pterygota</taxon>
        <taxon>Neoptera</taxon>
        <taxon>Endopterygota</taxon>
        <taxon>Coleoptera</taxon>
        <taxon>Polyphaga</taxon>
        <taxon>Cucujiformia</taxon>
        <taxon>Chrysomeloidea</taxon>
        <taxon>Cerambycidae</taxon>
        <taxon>Cerambycinae</taxon>
        <taxon>Callichromatini</taxon>
        <taxon>Aromia</taxon>
    </lineage>
</organism>
<dbReference type="GO" id="GO:0016787">
    <property type="term" value="F:hydrolase activity"/>
    <property type="evidence" value="ECO:0007669"/>
    <property type="project" value="UniProtKB-KW"/>
</dbReference>
<sequence>MKDRHGVELRISPKQINGYRYDFSADAQRGEHCLKITPNLLLLHKKTLKFFCTVKNIRNEDKILITSALLLHPYSLYTMEDPNNNLTNGRYPELEAGAEYTVVVKFSMKKIAIGTYNIPVGFTFQTTGDVVDSFSFSRAIVVSVEEHIVGDEDNGESPFKNREWPRTVGRISSDPAAGSTVVPRLYTSLYTHAEVSRLICQQNLGASIPEQSRKIAAKDSGPFEALLPTSTQAIGRDLVLVPAPVTVPVPAAVPVFLMGPCLFSYLFLFLLRNLFSYPFLFRDLFLLPYLFLFPYLFLYNETFCRQEMEPGYVTAFNYRAFWHNVLWFEEMGQILMLQRYNMENVKMVRNGNMLSLEVPGLAEKRPSVIVGDMIDIRVHDDHTAYRGVIRRVNDKTVDIAYLDKELMEFIQGNPTIELDVRFIMGRLPLERMHQAVDRTFVNQMVPCLFPNEDLVRRRVPQPFTILDPEFFNRKITTNREQKTAVVKILNDTAMGYPYIVFGPPGTGKTVTIVEAILQIKSKTKKNILVCAPANAACDMLTEKLMMHCSRGRAGQDYVGDGRPPLCSRRNINPHIVEYTNYMQEGAYRKIDNLKQYRIVVTTLILIGRYSGRYHPDVVFVDEAAQACEPEVLCAIGMLERGKQFVLAGDPRQLGPSTASKVARKYGLEKSLLERLMDRDLYQTGNSNFITMLKLNFRSHSTILKLPNELFYDNQLLAMSATSENDPISKIFVYEKIQELLATRRKAGAAPARLGQAIEFCSIISKECRHGHSPSYYNVKEMQMVLKYIQALTQIELDEEDKVLPAHIGVVTPYIKQVRFILLRSCVTLPI</sequence>
<evidence type="ECO:0000256" key="7">
    <source>
        <dbReference type="ARBA" id="ARBA00022806"/>
    </source>
</evidence>
<comment type="subcellular location">
    <subcellularLocation>
        <location evidence="1">Cytoplasm</location>
    </subcellularLocation>
</comment>
<dbReference type="Proteomes" id="UP001162162">
    <property type="component" value="Unassembled WGS sequence"/>
</dbReference>
<dbReference type="Gene3D" id="3.40.50.300">
    <property type="entry name" value="P-loop containing nucleotide triphosphate hydrolases"/>
    <property type="match status" value="2"/>
</dbReference>
<evidence type="ECO:0000256" key="2">
    <source>
        <dbReference type="ARBA" id="ARBA00005601"/>
    </source>
</evidence>
<feature type="transmembrane region" description="Helical" evidence="9">
    <location>
        <begin position="279"/>
        <end position="298"/>
    </location>
</feature>
<dbReference type="Pfam" id="PF13087">
    <property type="entry name" value="AAA_12"/>
    <property type="match status" value="1"/>
</dbReference>
<dbReference type="InterPro" id="IPR027417">
    <property type="entry name" value="P-loop_NTPase"/>
</dbReference>
<evidence type="ECO:0000256" key="4">
    <source>
        <dbReference type="ARBA" id="ARBA00022490"/>
    </source>
</evidence>
<dbReference type="Pfam" id="PF21634">
    <property type="entry name" value="MOV-10_beta-barrel"/>
    <property type="match status" value="1"/>
</dbReference>
<keyword evidence="9" id="KW-1133">Transmembrane helix</keyword>
<gene>
    <name evidence="13" type="ORF">NQ318_006578</name>
</gene>
<keyword evidence="4" id="KW-0963">Cytoplasm</keyword>
<evidence type="ECO:0000313" key="13">
    <source>
        <dbReference type="EMBL" id="KAJ8952961.1"/>
    </source>
</evidence>